<feature type="non-terminal residue" evidence="1">
    <location>
        <position position="1"/>
    </location>
</feature>
<sequence length="47" mass="5039">DQPIDERVAAGMAVGGAAATGEKTARLIHRPHARMCSPYVYSDCDHL</sequence>
<accession>X0WH12</accession>
<gene>
    <name evidence="1" type="ORF">S01H1_49462</name>
</gene>
<dbReference type="AlphaFoldDB" id="X0WH12"/>
<reference evidence="1" key="1">
    <citation type="journal article" date="2014" name="Front. Microbiol.">
        <title>High frequency of phylogenetically diverse reductive dehalogenase-homologous genes in deep subseafloor sedimentary metagenomes.</title>
        <authorList>
            <person name="Kawai M."/>
            <person name="Futagami T."/>
            <person name="Toyoda A."/>
            <person name="Takaki Y."/>
            <person name="Nishi S."/>
            <person name="Hori S."/>
            <person name="Arai W."/>
            <person name="Tsubouchi T."/>
            <person name="Morono Y."/>
            <person name="Uchiyama I."/>
            <person name="Ito T."/>
            <person name="Fujiyama A."/>
            <person name="Inagaki F."/>
            <person name="Takami H."/>
        </authorList>
    </citation>
    <scope>NUCLEOTIDE SEQUENCE</scope>
    <source>
        <strain evidence="1">Expedition CK06-06</strain>
    </source>
</reference>
<organism evidence="1">
    <name type="scientific">marine sediment metagenome</name>
    <dbReference type="NCBI Taxonomy" id="412755"/>
    <lineage>
        <taxon>unclassified sequences</taxon>
        <taxon>metagenomes</taxon>
        <taxon>ecological metagenomes</taxon>
    </lineage>
</organism>
<comment type="caution">
    <text evidence="1">The sequence shown here is derived from an EMBL/GenBank/DDBJ whole genome shotgun (WGS) entry which is preliminary data.</text>
</comment>
<dbReference type="EMBL" id="BARS01031825">
    <property type="protein sequence ID" value="GAG22482.1"/>
    <property type="molecule type" value="Genomic_DNA"/>
</dbReference>
<proteinExistence type="predicted"/>
<protein>
    <submittedName>
        <fullName evidence="1">Uncharacterized protein</fullName>
    </submittedName>
</protein>
<evidence type="ECO:0000313" key="1">
    <source>
        <dbReference type="EMBL" id="GAG22482.1"/>
    </source>
</evidence>
<name>X0WH12_9ZZZZ</name>